<dbReference type="Proteomes" id="UP000269289">
    <property type="component" value="Unassembled WGS sequence"/>
</dbReference>
<feature type="domain" description="ABC transporter" evidence="5">
    <location>
        <begin position="12"/>
        <end position="249"/>
    </location>
</feature>
<evidence type="ECO:0000256" key="3">
    <source>
        <dbReference type="ARBA" id="ARBA00022741"/>
    </source>
</evidence>
<dbReference type="PANTHER" id="PTHR43776">
    <property type="entry name" value="TRANSPORT ATP-BINDING PROTEIN"/>
    <property type="match status" value="1"/>
</dbReference>
<dbReference type="GO" id="GO:0055085">
    <property type="term" value="P:transmembrane transport"/>
    <property type="evidence" value="ECO:0007669"/>
    <property type="project" value="UniProtKB-ARBA"/>
</dbReference>
<reference evidence="6 7" key="1">
    <citation type="submission" date="2018-10" db="EMBL/GenBank/DDBJ databases">
        <title>Isolation, diversity and antifungal activity of actinobacteria from wheat.</title>
        <authorList>
            <person name="Han C."/>
        </authorList>
    </citation>
    <scope>NUCLEOTIDE SEQUENCE [LARGE SCALE GENOMIC DNA]</scope>
    <source>
        <strain evidence="6 7">NEAU-YY56</strain>
    </source>
</reference>
<keyword evidence="7" id="KW-1185">Reference proteome</keyword>
<accession>A0A3M2JNR1</accession>
<keyword evidence="4 6" id="KW-0067">ATP-binding</keyword>
<dbReference type="InterPro" id="IPR017871">
    <property type="entry name" value="ABC_transporter-like_CS"/>
</dbReference>
<dbReference type="GO" id="GO:0016887">
    <property type="term" value="F:ATP hydrolysis activity"/>
    <property type="evidence" value="ECO:0007669"/>
    <property type="project" value="InterPro"/>
</dbReference>
<dbReference type="Gene3D" id="3.40.50.300">
    <property type="entry name" value="P-loop containing nucleotide triphosphate hydrolases"/>
    <property type="match status" value="1"/>
</dbReference>
<dbReference type="SUPFAM" id="SSF52540">
    <property type="entry name" value="P-loop containing nucleoside triphosphate hydrolases"/>
    <property type="match status" value="1"/>
</dbReference>
<evidence type="ECO:0000256" key="4">
    <source>
        <dbReference type="ARBA" id="ARBA00022840"/>
    </source>
</evidence>
<dbReference type="Pfam" id="PF00005">
    <property type="entry name" value="ABC_tran"/>
    <property type="match status" value="1"/>
</dbReference>
<keyword evidence="2" id="KW-0813">Transport</keyword>
<dbReference type="InterPro" id="IPR003439">
    <property type="entry name" value="ABC_transporter-like_ATP-bd"/>
</dbReference>
<dbReference type="InterPro" id="IPR027417">
    <property type="entry name" value="P-loop_NTPase"/>
</dbReference>
<dbReference type="EMBL" id="RFFI01000007">
    <property type="protein sequence ID" value="RMI13946.1"/>
    <property type="molecule type" value="Genomic_DNA"/>
</dbReference>
<dbReference type="InterPro" id="IPR003593">
    <property type="entry name" value="AAA+_ATPase"/>
</dbReference>
<dbReference type="RefSeq" id="WP_122147842.1">
    <property type="nucleotide sequence ID" value="NZ_RFFI01000007.1"/>
</dbReference>
<dbReference type="SMART" id="SM00382">
    <property type="entry name" value="AAA"/>
    <property type="match status" value="1"/>
</dbReference>
<evidence type="ECO:0000259" key="5">
    <source>
        <dbReference type="PROSITE" id="PS50893"/>
    </source>
</evidence>
<name>A0A3M2JNR1_9CELL</name>
<dbReference type="CDD" id="cd03257">
    <property type="entry name" value="ABC_NikE_OppD_transporters"/>
    <property type="match status" value="1"/>
</dbReference>
<evidence type="ECO:0000313" key="6">
    <source>
        <dbReference type="EMBL" id="RMI13946.1"/>
    </source>
</evidence>
<dbReference type="PANTHER" id="PTHR43776:SF7">
    <property type="entry name" value="D,D-DIPEPTIDE TRANSPORT ATP-BINDING PROTEIN DDPF-RELATED"/>
    <property type="match status" value="1"/>
</dbReference>
<comment type="caution">
    <text evidence="6">The sequence shown here is derived from an EMBL/GenBank/DDBJ whole genome shotgun (WGS) entry which is preliminary data.</text>
</comment>
<proteinExistence type="inferred from homology"/>
<keyword evidence="3" id="KW-0547">Nucleotide-binding</keyword>
<comment type="similarity">
    <text evidence="1">Belongs to the ABC transporter superfamily.</text>
</comment>
<dbReference type="AlphaFoldDB" id="A0A3M2JNR1"/>
<evidence type="ECO:0000256" key="1">
    <source>
        <dbReference type="ARBA" id="ARBA00005417"/>
    </source>
</evidence>
<dbReference type="InterPro" id="IPR050319">
    <property type="entry name" value="ABC_transp_ATP-bind"/>
</dbReference>
<protein>
    <submittedName>
        <fullName evidence="6">ABC transporter ATP-binding protein</fullName>
    </submittedName>
</protein>
<dbReference type="PROSITE" id="PS50893">
    <property type="entry name" value="ABC_TRANSPORTER_2"/>
    <property type="match status" value="1"/>
</dbReference>
<dbReference type="PROSITE" id="PS00211">
    <property type="entry name" value="ABC_TRANSPORTER_1"/>
    <property type="match status" value="1"/>
</dbReference>
<gene>
    <name evidence="6" type="ORF">EBM89_02285</name>
</gene>
<dbReference type="OrthoDB" id="3677453at2"/>
<evidence type="ECO:0000313" key="7">
    <source>
        <dbReference type="Proteomes" id="UP000269289"/>
    </source>
</evidence>
<organism evidence="6 7">
    <name type="scientific">Cellulomonas triticagri</name>
    <dbReference type="NCBI Taxonomy" id="2483352"/>
    <lineage>
        <taxon>Bacteria</taxon>
        <taxon>Bacillati</taxon>
        <taxon>Actinomycetota</taxon>
        <taxon>Actinomycetes</taxon>
        <taxon>Micrococcales</taxon>
        <taxon>Cellulomonadaceae</taxon>
        <taxon>Cellulomonas</taxon>
    </lineage>
</organism>
<evidence type="ECO:0000256" key="2">
    <source>
        <dbReference type="ARBA" id="ARBA00022448"/>
    </source>
</evidence>
<sequence length="258" mass="27498">MSTPTPARTPVLEAVDVARTFGSTRALDGVSVRVEPGRSIGIVGESGSGKSTLLRQLLALDSPTAGEVRFRGQRLDRRDRGLLRRLRADVQPVFQDPRSSLDPRMRIGAVVAEPLRSLKVPGDHRARVVEVLASVGLDPEVASRYPAQFSGGQRQRIAIARALAPSPSVLVADEPVSALDVSVRGQVVDLLHGLAATQGLTLVLVSHDIAIVGRLCERTVVLHHGRVVEEGPTASVLADPQDAYTRRLLAAVPQLPVG</sequence>
<dbReference type="GO" id="GO:0005524">
    <property type="term" value="F:ATP binding"/>
    <property type="evidence" value="ECO:0007669"/>
    <property type="project" value="UniProtKB-KW"/>
</dbReference>